<dbReference type="PANTHER" id="PTHR42759:SF1">
    <property type="entry name" value="MAGNESIUM-CHELATASE SUBUNIT CHLD"/>
    <property type="match status" value="1"/>
</dbReference>
<protein>
    <submittedName>
        <fullName evidence="3">ATPase RavA</fullName>
    </submittedName>
</protein>
<evidence type="ECO:0000313" key="4">
    <source>
        <dbReference type="Proteomes" id="UP001055167"/>
    </source>
</evidence>
<proteinExistence type="predicted"/>
<sequence>MRVIGLADAAADGPGAAALPGASIRPDGIVRERLLTLRAGLEDGLVGCAGLVERLLIGLLTGGHLLIEGAPGLAKTRAVKRLAAGLHTGFARVQCTPDLMPADLTGTTVWRPDGGRFEFLAGPLFHSLVLVDEINRAPPKVQSALLEGMAEHQVTVAGVTHPLPDPFMVVATQNPIEHAGTFPLPEAQLDRFLLHVVVEMPDEASERRILDLVEGEMNDEAAPMPVRLGAEELRAARAAALRTHVSPALKDFLVRLVAATRGGTAAPDLRAAVEHPVSPRGTLALMLAGKARAYLHGRDHVVPEDVLALAGDALAHRLSLTWRAAAEGQTARALVAGLLDRVRPL</sequence>
<accession>A0ABQ4R2E7</accession>
<dbReference type="Proteomes" id="UP001055167">
    <property type="component" value="Unassembled WGS sequence"/>
</dbReference>
<comment type="caution">
    <text evidence="3">The sequence shown here is derived from an EMBL/GenBank/DDBJ whole genome shotgun (WGS) entry which is preliminary data.</text>
</comment>
<dbReference type="EMBL" id="BPQH01000015">
    <property type="protein sequence ID" value="GJD51855.1"/>
    <property type="molecule type" value="Genomic_DNA"/>
</dbReference>
<gene>
    <name evidence="3" type="primary">ravA</name>
    <name evidence="3" type="ORF">OPKNFCMD_4614</name>
</gene>
<dbReference type="SUPFAM" id="SSF52540">
    <property type="entry name" value="P-loop containing nucleoside triphosphate hydrolases"/>
    <property type="match status" value="1"/>
</dbReference>
<dbReference type="Gene3D" id="1.10.8.80">
    <property type="entry name" value="Magnesium chelatase subunit I, C-Terminal domain"/>
    <property type="match status" value="1"/>
</dbReference>
<dbReference type="PANTHER" id="PTHR42759">
    <property type="entry name" value="MOXR FAMILY PROTEIN"/>
    <property type="match status" value="1"/>
</dbReference>
<feature type="domain" description="ChlI/MoxR AAA lid" evidence="2">
    <location>
        <begin position="271"/>
        <end position="335"/>
    </location>
</feature>
<dbReference type="Gene3D" id="3.40.50.300">
    <property type="entry name" value="P-loop containing nucleotide triphosphate hydrolases"/>
    <property type="match status" value="1"/>
</dbReference>
<evidence type="ECO:0000313" key="3">
    <source>
        <dbReference type="EMBL" id="GJD51855.1"/>
    </source>
</evidence>
<dbReference type="InterPro" id="IPR011703">
    <property type="entry name" value="ATPase_AAA-3"/>
</dbReference>
<dbReference type="RefSeq" id="WP_238313843.1">
    <property type="nucleotide sequence ID" value="NZ_BPQH01000015.1"/>
</dbReference>
<dbReference type="Pfam" id="PF07726">
    <property type="entry name" value="AAA_3"/>
    <property type="match status" value="1"/>
</dbReference>
<dbReference type="PIRSF" id="PIRSF002849">
    <property type="entry name" value="AAA_ATPase_chaperone_MoxR_prd"/>
    <property type="match status" value="1"/>
</dbReference>
<dbReference type="InterPro" id="IPR027417">
    <property type="entry name" value="P-loop_NTPase"/>
</dbReference>
<evidence type="ECO:0000259" key="2">
    <source>
        <dbReference type="Pfam" id="PF17863"/>
    </source>
</evidence>
<dbReference type="InterPro" id="IPR050764">
    <property type="entry name" value="CbbQ/NirQ/NorQ/GpvN"/>
</dbReference>
<dbReference type="InterPro" id="IPR041628">
    <property type="entry name" value="ChlI/MoxR_AAA_lid"/>
</dbReference>
<reference evidence="3" key="2">
    <citation type="submission" date="2021-08" db="EMBL/GenBank/DDBJ databases">
        <authorList>
            <person name="Tani A."/>
            <person name="Ola A."/>
            <person name="Ogura Y."/>
            <person name="Katsura K."/>
            <person name="Hayashi T."/>
        </authorList>
    </citation>
    <scope>NUCLEOTIDE SEQUENCE</scope>
    <source>
        <strain evidence="3">KCTC 52305</strain>
    </source>
</reference>
<reference evidence="3" key="1">
    <citation type="journal article" date="2021" name="Front. Microbiol.">
        <title>Comprehensive Comparative Genomics and Phenotyping of Methylobacterium Species.</title>
        <authorList>
            <person name="Alessa O."/>
            <person name="Ogura Y."/>
            <person name="Fujitani Y."/>
            <person name="Takami H."/>
            <person name="Hayashi T."/>
            <person name="Sahin N."/>
            <person name="Tani A."/>
        </authorList>
    </citation>
    <scope>NUCLEOTIDE SEQUENCE</scope>
    <source>
        <strain evidence="3">KCTC 52305</strain>
    </source>
</reference>
<evidence type="ECO:0000259" key="1">
    <source>
        <dbReference type="Pfam" id="PF07726"/>
    </source>
</evidence>
<name>A0ABQ4R2E7_9HYPH</name>
<keyword evidence="4" id="KW-1185">Reference proteome</keyword>
<organism evidence="3 4">
    <name type="scientific">Methylobacterium crusticola</name>
    <dbReference type="NCBI Taxonomy" id="1697972"/>
    <lineage>
        <taxon>Bacteria</taxon>
        <taxon>Pseudomonadati</taxon>
        <taxon>Pseudomonadota</taxon>
        <taxon>Alphaproteobacteria</taxon>
        <taxon>Hyphomicrobiales</taxon>
        <taxon>Methylobacteriaceae</taxon>
        <taxon>Methylobacterium</taxon>
    </lineage>
</organism>
<feature type="domain" description="ATPase AAA-3" evidence="1">
    <location>
        <begin position="64"/>
        <end position="194"/>
    </location>
</feature>
<dbReference type="Pfam" id="PF17863">
    <property type="entry name" value="AAA_lid_2"/>
    <property type="match status" value="1"/>
</dbReference>